<dbReference type="InterPro" id="IPR010982">
    <property type="entry name" value="Lambda_DNA-bd_dom_sf"/>
</dbReference>
<dbReference type="RefSeq" id="WP_115249518.1">
    <property type="nucleotide sequence ID" value="NZ_UGSP01000001.1"/>
</dbReference>
<dbReference type="GO" id="GO:0005991">
    <property type="term" value="P:trehalose metabolic process"/>
    <property type="evidence" value="ECO:0007669"/>
    <property type="project" value="InterPro"/>
</dbReference>
<dbReference type="AlphaFoldDB" id="A0A379ASN1"/>
<reference evidence="6 7" key="1">
    <citation type="submission" date="2018-06" db="EMBL/GenBank/DDBJ databases">
        <authorList>
            <consortium name="Pathogen Informatics"/>
            <person name="Doyle S."/>
        </authorList>
    </citation>
    <scope>NUCLEOTIDE SEQUENCE [LARGE SCALE GENOMIC DNA]</scope>
    <source>
        <strain evidence="7">NCTC 11297</strain>
    </source>
</reference>
<evidence type="ECO:0000259" key="4">
    <source>
        <dbReference type="PROSITE" id="PS50932"/>
    </source>
</evidence>
<dbReference type="Pfam" id="PF13377">
    <property type="entry name" value="Peripla_BP_3"/>
    <property type="match status" value="1"/>
</dbReference>
<dbReference type="InterPro" id="IPR001387">
    <property type="entry name" value="Cro/C1-type_HTH"/>
</dbReference>
<gene>
    <name evidence="6" type="primary">treR</name>
    <name evidence="6" type="ORF">NCTC11297_01328</name>
</gene>
<evidence type="ECO:0000256" key="3">
    <source>
        <dbReference type="ARBA" id="ARBA00023163"/>
    </source>
</evidence>
<dbReference type="SUPFAM" id="SSF53822">
    <property type="entry name" value="Periplasmic binding protein-like I"/>
    <property type="match status" value="1"/>
</dbReference>
<evidence type="ECO:0000313" key="7">
    <source>
        <dbReference type="Proteomes" id="UP000255098"/>
    </source>
</evidence>
<dbReference type="PRINTS" id="PR00036">
    <property type="entry name" value="HTHLACI"/>
</dbReference>
<keyword evidence="2" id="KW-0238">DNA-binding</keyword>
<dbReference type="InterPro" id="IPR000843">
    <property type="entry name" value="HTH_LacI"/>
</dbReference>
<dbReference type="CDD" id="cd01542">
    <property type="entry name" value="PBP1_TreR-like"/>
    <property type="match status" value="1"/>
</dbReference>
<accession>A0A379ASN1</accession>
<dbReference type="EMBL" id="UGSP01000001">
    <property type="protein sequence ID" value="SUB24291.1"/>
    <property type="molecule type" value="Genomic_DNA"/>
</dbReference>
<dbReference type="Pfam" id="PF00356">
    <property type="entry name" value="LacI"/>
    <property type="match status" value="1"/>
</dbReference>
<evidence type="ECO:0000256" key="2">
    <source>
        <dbReference type="ARBA" id="ARBA00023125"/>
    </source>
</evidence>
<dbReference type="InterPro" id="IPR046335">
    <property type="entry name" value="LacI/GalR-like_sensor"/>
</dbReference>
<organism evidence="6 7">
    <name type="scientific">Avibacterium avium</name>
    <name type="common">Pasteurella avium</name>
    <dbReference type="NCBI Taxonomy" id="751"/>
    <lineage>
        <taxon>Bacteria</taxon>
        <taxon>Pseudomonadati</taxon>
        <taxon>Pseudomonadota</taxon>
        <taxon>Gammaproteobacteria</taxon>
        <taxon>Pasteurellales</taxon>
        <taxon>Pasteurellaceae</taxon>
        <taxon>Avibacterium</taxon>
    </lineage>
</organism>
<dbReference type="Proteomes" id="UP000255098">
    <property type="component" value="Unassembled WGS sequence"/>
</dbReference>
<dbReference type="SUPFAM" id="SSF47413">
    <property type="entry name" value="lambda repressor-like DNA-binding domains"/>
    <property type="match status" value="1"/>
</dbReference>
<dbReference type="PANTHER" id="PTHR30146:SF146">
    <property type="entry name" value="HTH-TYPE TRANSCRIPTIONAL REGULATOR TRER"/>
    <property type="match status" value="1"/>
</dbReference>
<evidence type="ECO:0000256" key="1">
    <source>
        <dbReference type="ARBA" id="ARBA00023015"/>
    </source>
</evidence>
<dbReference type="GO" id="GO:0045892">
    <property type="term" value="P:negative regulation of DNA-templated transcription"/>
    <property type="evidence" value="ECO:0007669"/>
    <property type="project" value="InterPro"/>
</dbReference>
<dbReference type="PROSITE" id="PS50932">
    <property type="entry name" value="HTH_LACI_2"/>
    <property type="match status" value="1"/>
</dbReference>
<dbReference type="GO" id="GO:0003700">
    <property type="term" value="F:DNA-binding transcription factor activity"/>
    <property type="evidence" value="ECO:0007669"/>
    <property type="project" value="TreeGrafter"/>
</dbReference>
<keyword evidence="1" id="KW-0805">Transcription regulation</keyword>
<evidence type="ECO:0000259" key="5">
    <source>
        <dbReference type="PROSITE" id="PS50943"/>
    </source>
</evidence>
<dbReference type="PROSITE" id="PS00356">
    <property type="entry name" value="HTH_LACI_1"/>
    <property type="match status" value="1"/>
</dbReference>
<proteinExistence type="predicted"/>
<dbReference type="GO" id="GO:0000976">
    <property type="term" value="F:transcription cis-regulatory region binding"/>
    <property type="evidence" value="ECO:0007669"/>
    <property type="project" value="TreeGrafter"/>
</dbReference>
<name>A0A379ASN1_AVIAV</name>
<dbReference type="Gene3D" id="3.40.50.2300">
    <property type="match status" value="2"/>
</dbReference>
<sequence>MAKKLTIKDIAALAGVGKSTVSRVLNQDSKVSAETREKIQAIIQAHNFTPSQSARAMRGQGNPMIGIIVTRLSSNAENQALSAMLPLLYAANCEPIIVESQMEMHRLQEHLKFFQQRRVNGVILFAFSGLEEQDLQGWEKKLVVIARHYPQFSCVYYDEQRAVTLLLEKLLQQGHQKIAYLGVQESDMTTGYLRHQAYVRFCQDHQLTPNAVLGELSYDSAYQLASVVDFSRISAIVCATDTLAIGVVKWLQEHHITHISVAGIGNNPLLRFLFPQTLSVDLGFTTAGKQAVKQLFDLLENSEIKASCIDCGLV</sequence>
<evidence type="ECO:0000313" key="6">
    <source>
        <dbReference type="EMBL" id="SUB24291.1"/>
    </source>
</evidence>
<dbReference type="SMART" id="SM00354">
    <property type="entry name" value="HTH_LACI"/>
    <property type="match status" value="1"/>
</dbReference>
<feature type="domain" description="HTH lacI-type" evidence="4">
    <location>
        <begin position="5"/>
        <end position="59"/>
    </location>
</feature>
<dbReference type="Gene3D" id="1.10.260.40">
    <property type="entry name" value="lambda repressor-like DNA-binding domains"/>
    <property type="match status" value="1"/>
</dbReference>
<dbReference type="PANTHER" id="PTHR30146">
    <property type="entry name" value="LACI-RELATED TRANSCRIPTIONAL REPRESSOR"/>
    <property type="match status" value="1"/>
</dbReference>
<keyword evidence="3" id="KW-0804">Transcription</keyword>
<dbReference type="InterPro" id="IPR028082">
    <property type="entry name" value="Peripla_BP_I"/>
</dbReference>
<dbReference type="NCBIfam" id="TIGR02405">
    <property type="entry name" value="trehalos_R_Ecol"/>
    <property type="match status" value="1"/>
</dbReference>
<feature type="domain" description="HTH cro/C1-type" evidence="5">
    <location>
        <begin position="2"/>
        <end position="53"/>
    </location>
</feature>
<dbReference type="InterPro" id="IPR012771">
    <property type="entry name" value="Trehalos_R_gpbac"/>
</dbReference>
<dbReference type="GeneID" id="300133533"/>
<protein>
    <submittedName>
        <fullName evidence="6">HTH-type transcriptional regulator TreR</fullName>
    </submittedName>
</protein>
<dbReference type="PROSITE" id="PS50943">
    <property type="entry name" value="HTH_CROC1"/>
    <property type="match status" value="1"/>
</dbReference>
<keyword evidence="7" id="KW-1185">Reference proteome</keyword>
<dbReference type="CDD" id="cd01392">
    <property type="entry name" value="HTH_LacI"/>
    <property type="match status" value="1"/>
</dbReference>